<feature type="region of interest" description="Disordered" evidence="1">
    <location>
        <begin position="296"/>
        <end position="373"/>
    </location>
</feature>
<name>A0AAU7MT59_9GAMM</name>
<geneLocation type="plasmid" evidence="3">
    <name>unnaned</name>
</geneLocation>
<dbReference type="AlphaFoldDB" id="A0AAU7MT59"/>
<dbReference type="CDD" id="cd17933">
    <property type="entry name" value="DEXSc_RecD-like"/>
    <property type="match status" value="1"/>
</dbReference>
<organism evidence="3">
    <name type="scientific">Marinobacter sp. MMG032</name>
    <dbReference type="NCBI Taxonomy" id="3158548"/>
    <lineage>
        <taxon>Bacteria</taxon>
        <taxon>Pseudomonadati</taxon>
        <taxon>Pseudomonadota</taxon>
        <taxon>Gammaproteobacteria</taxon>
        <taxon>Pseudomonadales</taxon>
        <taxon>Marinobacteraceae</taxon>
        <taxon>Marinobacter</taxon>
    </lineage>
</organism>
<dbReference type="Gene3D" id="2.30.30.940">
    <property type="match status" value="1"/>
</dbReference>
<keyword evidence="3" id="KW-0614">Plasmid</keyword>
<dbReference type="InterPro" id="IPR027417">
    <property type="entry name" value="P-loop_NTPase"/>
</dbReference>
<dbReference type="Gene3D" id="3.40.50.300">
    <property type="entry name" value="P-loop containing nucleotide triphosphate hydrolases"/>
    <property type="match status" value="2"/>
</dbReference>
<dbReference type="CDD" id="cd18809">
    <property type="entry name" value="SF1_C_RecD"/>
    <property type="match status" value="1"/>
</dbReference>
<gene>
    <name evidence="3" type="primary">mobF</name>
    <name evidence="3" type="ORF">ABNF92_19630</name>
</gene>
<reference evidence="3" key="1">
    <citation type="submission" date="2024-05" db="EMBL/GenBank/DDBJ databases">
        <title>Draft Genome Sequences of Flagellimonas sp. MMG031 and Marinobacter sp. MMG032 Isolated from the dinoflagellate Symbiodinium pilosum.</title>
        <authorList>
            <person name="Shikuma N.J."/>
            <person name="Farrell M.V."/>
        </authorList>
    </citation>
    <scope>NUCLEOTIDE SEQUENCE</scope>
    <source>
        <strain evidence="3">MMG032</strain>
        <plasmid evidence="3">unnaned</plasmid>
    </source>
</reference>
<proteinExistence type="predicted"/>
<dbReference type="NCBIfam" id="TIGR02686">
    <property type="entry name" value="relax_trwC"/>
    <property type="match status" value="1"/>
</dbReference>
<evidence type="ECO:0000313" key="3">
    <source>
        <dbReference type="EMBL" id="XBQ21620.1"/>
    </source>
</evidence>
<protein>
    <submittedName>
        <fullName evidence="3">MobF family relaxase</fullName>
    </submittedName>
</protein>
<dbReference type="Pfam" id="PF13604">
    <property type="entry name" value="AAA_30"/>
    <property type="match status" value="1"/>
</dbReference>
<dbReference type="NCBIfam" id="NF041492">
    <property type="entry name" value="MobF"/>
    <property type="match status" value="1"/>
</dbReference>
<feature type="compositionally biased region" description="Basic and acidic residues" evidence="1">
    <location>
        <begin position="329"/>
        <end position="339"/>
    </location>
</feature>
<evidence type="ECO:0000256" key="1">
    <source>
        <dbReference type="SAM" id="MobiDB-lite"/>
    </source>
</evidence>
<dbReference type="SUPFAM" id="SSF55464">
    <property type="entry name" value="Origin of replication-binding domain, RBD-like"/>
    <property type="match status" value="1"/>
</dbReference>
<dbReference type="RefSeq" id="WP_222534961.1">
    <property type="nucleotide sequence ID" value="NZ_CP157803.1"/>
</dbReference>
<sequence>MISIKAIGSAKVASSYYKDADYYSRDENGEKESIPTQWFGNGAALMGLSGPVDMKVFENALEGRLPTGDTLGRANGKGGIEHKKGWDFTLSAPKSVSIMALAGGDERLIKAHQESVKAALGYLEKNLVGGRKSENGVTRFVRTENMAAAMFTHSTSRALDPQLHTHSVILNATLRDDAQWRSIESGRMYDNSMLIGQIYRSELAMKATELGYTVVPGKKGTFELKEVSQELRGLFSKRRKDIEAAAKERGLEGAKAMDRASLMTRDSKKTATKEVLLERWSRELKEAGLTLPAIPLKRIERDKEHENADSGKSQPAQPKGKDSTTPGPDRVKIDPEVQPRNDTAPGGAVDGRETGPQDRNSPQGEGRGEKVFKGESARDDVIFAYRKLAEREAVFSEKELLKTTMSTAVGRHSFQAVNSAISGLKEAKILLPAVGVNDKEADYLTTPQALKKERYIVDLVKTGQGELRPIAGKSAIKDFTAKLGMTKGQLDGVQTIVGTRDRVVGVQGYAGTGKTYMLQAVKDIGEHRGYKVRGFAMTGAAAEELQKGAGIQSQTIASHLYALANGEKDSQGGIGKNNKEIWVIDEASLINSSQMADLLTFSRKTGARVALVGDKAQIGAIEWGKPFNQLQRGGMKTAVMNEIQRQKGNPVLLSAVKDSVVGDAAKALKKIDGRVVEEADKAQRLNKIVDQYVARSQGDRADTLLMIPDNETRGEVNQRIREGLQKRGELNADSASFSVMVSRGLTRVEKGSVRGYTAGDYVEFSKAFKTLGVEKNERVKILRVDGQKVVFERENGQVVDWRPDKVAGRAKHGVEVYREDEKKLAEGDQIQWRKTDKDLDLKNGLKGEVLKIEGDTATVRFKDGRVIDLNMKDQRHWDHGYASTIFSAQGQTYRDAIVLAESWRRNLINQKTFYVALSRAKENAYVYTDDKSKLIRGIEERTGEKTSALEGRRISVEKLFASDGLIKETRLEKATNVVKEAVNKAVEKIRGGPSKEMSL</sequence>
<dbReference type="SUPFAM" id="SSF52540">
    <property type="entry name" value="P-loop containing nucleoside triphosphate hydrolases"/>
    <property type="match status" value="2"/>
</dbReference>
<dbReference type="InterPro" id="IPR014059">
    <property type="entry name" value="TraI/TrwC_relax"/>
</dbReference>
<evidence type="ECO:0000259" key="2">
    <source>
        <dbReference type="Pfam" id="PF08751"/>
    </source>
</evidence>
<feature type="compositionally biased region" description="Basic and acidic residues" evidence="1">
    <location>
        <begin position="297"/>
        <end position="309"/>
    </location>
</feature>
<dbReference type="EMBL" id="CP157803">
    <property type="protein sequence ID" value="XBQ21620.1"/>
    <property type="molecule type" value="Genomic_DNA"/>
</dbReference>
<dbReference type="Pfam" id="PF08751">
    <property type="entry name" value="TrwC"/>
    <property type="match status" value="1"/>
</dbReference>
<dbReference type="KEGG" id="mamm:ABNF92_19630"/>
<accession>A0AAU7MT59</accession>
<feature type="domain" description="TrwC relaxase" evidence="2">
    <location>
        <begin position="12"/>
        <end position="286"/>
    </location>
</feature>
<dbReference type="InterPro" id="IPR014862">
    <property type="entry name" value="TrwC"/>
</dbReference>